<keyword evidence="3" id="KW-1185">Reference proteome</keyword>
<dbReference type="OrthoDB" id="104532at2157"/>
<feature type="domain" description="AraC effector-binding" evidence="1">
    <location>
        <begin position="1"/>
        <end position="150"/>
    </location>
</feature>
<dbReference type="InterPro" id="IPR011256">
    <property type="entry name" value="Reg_factor_effector_dom_sf"/>
</dbReference>
<evidence type="ECO:0000313" key="2">
    <source>
        <dbReference type="EMBL" id="PAV02988.1"/>
    </source>
</evidence>
<organism evidence="2 3">
    <name type="scientific">Methanobacterium bryantii</name>
    <dbReference type="NCBI Taxonomy" id="2161"/>
    <lineage>
        <taxon>Archaea</taxon>
        <taxon>Methanobacteriati</taxon>
        <taxon>Methanobacteriota</taxon>
        <taxon>Methanomada group</taxon>
        <taxon>Methanobacteria</taxon>
        <taxon>Methanobacteriales</taxon>
        <taxon>Methanobacteriaceae</taxon>
        <taxon>Methanobacterium</taxon>
    </lineage>
</organism>
<dbReference type="Pfam" id="PF06445">
    <property type="entry name" value="GyrI-like"/>
    <property type="match status" value="1"/>
</dbReference>
<evidence type="ECO:0000313" key="3">
    <source>
        <dbReference type="Proteomes" id="UP000217784"/>
    </source>
</evidence>
<dbReference type="InterPro" id="IPR029442">
    <property type="entry name" value="GyrI-like"/>
</dbReference>
<evidence type="ECO:0000259" key="1">
    <source>
        <dbReference type="SMART" id="SM00871"/>
    </source>
</evidence>
<dbReference type="SUPFAM" id="SSF55136">
    <property type="entry name" value="Probable bacterial effector-binding domain"/>
    <property type="match status" value="1"/>
</dbReference>
<dbReference type="RefSeq" id="WP_069582390.1">
    <property type="nucleotide sequence ID" value="NZ_LMVM01000041.1"/>
</dbReference>
<comment type="caution">
    <text evidence="2">The sequence shown here is derived from an EMBL/GenBank/DDBJ whole genome shotgun (WGS) entry which is preliminary data.</text>
</comment>
<accession>A0A2A2H0R1</accession>
<proteinExistence type="predicted"/>
<dbReference type="Proteomes" id="UP000217784">
    <property type="component" value="Unassembled WGS sequence"/>
</dbReference>
<dbReference type="Gene3D" id="3.20.80.10">
    <property type="entry name" value="Regulatory factor, effector binding domain"/>
    <property type="match status" value="1"/>
</dbReference>
<name>A0A2A2H0R1_METBR</name>
<dbReference type="AlphaFoldDB" id="A0A2A2H0R1"/>
<dbReference type="PANTHER" id="PTHR40055">
    <property type="entry name" value="TRANSCRIPTIONAL REGULATOR YGIV-RELATED"/>
    <property type="match status" value="1"/>
</dbReference>
<dbReference type="EMBL" id="LMVM01000041">
    <property type="protein sequence ID" value="PAV02988.1"/>
    <property type="molecule type" value="Genomic_DNA"/>
</dbReference>
<dbReference type="InterPro" id="IPR050908">
    <property type="entry name" value="SmbC-like"/>
</dbReference>
<dbReference type="InterPro" id="IPR010499">
    <property type="entry name" value="AraC_E-bd"/>
</dbReference>
<protein>
    <submittedName>
        <fullName evidence="2">Transcriptional regulator</fullName>
    </submittedName>
</protein>
<reference evidence="2 3" key="1">
    <citation type="journal article" date="2017" name="BMC Genomics">
        <title>Genomic analysis of methanogenic archaea reveals a shift towards energy conservation.</title>
        <authorList>
            <person name="Gilmore S.P."/>
            <person name="Henske J.K."/>
            <person name="Sexton J.A."/>
            <person name="Solomon K.V."/>
            <person name="Seppala S."/>
            <person name="Yoo J.I."/>
            <person name="Huyett L.M."/>
            <person name="Pressman A."/>
            <person name="Cogan J.Z."/>
            <person name="Kivenson V."/>
            <person name="Peng X."/>
            <person name="Tan Y."/>
            <person name="Valentine D.L."/>
            <person name="O'Malley M.A."/>
        </authorList>
    </citation>
    <scope>NUCLEOTIDE SEQUENCE [LARGE SCALE GENOMIC DNA]</scope>
    <source>
        <strain evidence="2 3">M.o.H.</strain>
    </source>
</reference>
<dbReference type="PANTHER" id="PTHR40055:SF1">
    <property type="entry name" value="TRANSCRIPTIONAL REGULATOR YGIV-RELATED"/>
    <property type="match status" value="1"/>
</dbReference>
<dbReference type="SMART" id="SM00871">
    <property type="entry name" value="AraC_E_bind"/>
    <property type="match status" value="1"/>
</dbReference>
<sequence>MEIVEKKLGKRQIAYVTYKGSYGEVPVLMGEIVGFIMAKGLSIMGPPFGVYFNSPQEVPVEELMYEVGMPFAGEADEEGRVKIKMMPEQLVLSTVYKGPYSGCGTAIGALAEYAYKNGYEIIGPPMETYISDPNETPESELLTEMCFPVMKK</sequence>
<gene>
    <name evidence="2" type="ORF">ASJ80_04070</name>
</gene>